<protein>
    <submittedName>
        <fullName evidence="4">Uncharacterized protein</fullName>
    </submittedName>
</protein>
<comment type="caution">
    <text evidence="4">The sequence shown here is derived from an EMBL/GenBank/DDBJ whole genome shotgun (WGS) entry which is preliminary data.</text>
</comment>
<name>A0ABQ9ICJ3_9NEOP</name>
<dbReference type="Pfam" id="PF22936">
    <property type="entry name" value="Pol_BBD"/>
    <property type="match status" value="1"/>
</dbReference>
<accession>A0ABQ9ICJ3</accession>
<feature type="domain" description="Retrovirus-related Pol polyprotein from transposon TNT 1-94-like beta-barrel" evidence="2">
    <location>
        <begin position="59"/>
        <end position="139"/>
    </location>
</feature>
<organism evidence="4 5">
    <name type="scientific">Dryococelus australis</name>
    <dbReference type="NCBI Taxonomy" id="614101"/>
    <lineage>
        <taxon>Eukaryota</taxon>
        <taxon>Metazoa</taxon>
        <taxon>Ecdysozoa</taxon>
        <taxon>Arthropoda</taxon>
        <taxon>Hexapoda</taxon>
        <taxon>Insecta</taxon>
        <taxon>Pterygota</taxon>
        <taxon>Neoptera</taxon>
        <taxon>Polyneoptera</taxon>
        <taxon>Phasmatodea</taxon>
        <taxon>Verophasmatodea</taxon>
        <taxon>Anareolatae</taxon>
        <taxon>Phasmatidae</taxon>
        <taxon>Eurycanthinae</taxon>
        <taxon>Dryococelus</taxon>
    </lineage>
</organism>
<feature type="compositionally biased region" description="Basic residues" evidence="1">
    <location>
        <begin position="326"/>
        <end position="338"/>
    </location>
</feature>
<gene>
    <name evidence="4" type="ORF">PR048_006565</name>
</gene>
<dbReference type="Proteomes" id="UP001159363">
    <property type="component" value="Chromosome 2"/>
</dbReference>
<proteinExistence type="predicted"/>
<evidence type="ECO:0000259" key="3">
    <source>
        <dbReference type="Pfam" id="PF25597"/>
    </source>
</evidence>
<reference evidence="4 5" key="1">
    <citation type="submission" date="2023-02" db="EMBL/GenBank/DDBJ databases">
        <title>LHISI_Scaffold_Assembly.</title>
        <authorList>
            <person name="Stuart O.P."/>
            <person name="Cleave R."/>
            <person name="Magrath M.J.L."/>
            <person name="Mikheyev A.S."/>
        </authorList>
    </citation>
    <scope>NUCLEOTIDE SEQUENCE [LARGE SCALE GENOMIC DNA]</scope>
    <source>
        <strain evidence="4">Daus_M_001</strain>
        <tissue evidence="4">Leg muscle</tissue>
    </source>
</reference>
<sequence>MEFVKYRFLEEKKKREGKTKGTERKPFKRNETPGGQRAHQADISFTAFSCKVMSKDNIFILDSGATNHLFMGSLEEYMSYIRMLPHRVVIKTANGGEIIATRTGKFMGDYGSETISFEALIVPGLKNNLLSVRKLIQKNLIVFFSKEKVTIKGKNVSVECEKEISICSYYYKILRLGHLNRRGLQVLNLPFSEEKCPQSLEESPASVWFGENYLSKLRVFGSQAYMLKLPRESKLEPRANSMIMVGYSGGGYRLRDPLKDKIVSWRDITFNESKVGVGNDTARSEVKTDIEENKTKEVAKHGTPQQPSEESDEEFIGFESPDKEKNKRSKPNRTIKKPSHLQEYELYMNMCWRTTRL</sequence>
<keyword evidence="5" id="KW-1185">Reference proteome</keyword>
<evidence type="ECO:0000256" key="1">
    <source>
        <dbReference type="SAM" id="MobiDB-lite"/>
    </source>
</evidence>
<evidence type="ECO:0000259" key="2">
    <source>
        <dbReference type="Pfam" id="PF22936"/>
    </source>
</evidence>
<feature type="region of interest" description="Disordered" evidence="1">
    <location>
        <begin position="293"/>
        <end position="338"/>
    </location>
</feature>
<feature type="compositionally biased region" description="Basic and acidic residues" evidence="1">
    <location>
        <begin position="13"/>
        <end position="31"/>
    </location>
</feature>
<dbReference type="InterPro" id="IPR054722">
    <property type="entry name" value="PolX-like_BBD"/>
</dbReference>
<dbReference type="EMBL" id="JARBHB010000002">
    <property type="protein sequence ID" value="KAJ8893964.1"/>
    <property type="molecule type" value="Genomic_DNA"/>
</dbReference>
<evidence type="ECO:0000313" key="4">
    <source>
        <dbReference type="EMBL" id="KAJ8893964.1"/>
    </source>
</evidence>
<evidence type="ECO:0000313" key="5">
    <source>
        <dbReference type="Proteomes" id="UP001159363"/>
    </source>
</evidence>
<feature type="domain" description="Retroviral polymerase SH3-like" evidence="3">
    <location>
        <begin position="223"/>
        <end position="276"/>
    </location>
</feature>
<feature type="region of interest" description="Disordered" evidence="1">
    <location>
        <begin position="13"/>
        <end position="38"/>
    </location>
</feature>
<dbReference type="InterPro" id="IPR057670">
    <property type="entry name" value="SH3_retrovirus"/>
</dbReference>
<dbReference type="Pfam" id="PF25597">
    <property type="entry name" value="SH3_retrovirus"/>
    <property type="match status" value="1"/>
</dbReference>